<gene>
    <name evidence="11" type="ORF">BJY20_001428</name>
</gene>
<keyword evidence="7" id="KW-0443">Lipid metabolism</keyword>
<dbReference type="GO" id="GO:0008654">
    <property type="term" value="P:phospholipid biosynthetic process"/>
    <property type="evidence" value="ECO:0007669"/>
    <property type="project" value="UniProtKB-KW"/>
</dbReference>
<proteinExistence type="inferred from homology"/>
<evidence type="ECO:0000313" key="12">
    <source>
        <dbReference type="Proteomes" id="UP000554054"/>
    </source>
</evidence>
<keyword evidence="3" id="KW-0808">Transferase</keyword>
<dbReference type="Gene3D" id="3.40.50.10330">
    <property type="entry name" value="Probable inorganic polyphosphate/atp-NAD kinase, domain 1"/>
    <property type="match status" value="1"/>
</dbReference>
<dbReference type="PANTHER" id="PTHR12358">
    <property type="entry name" value="SPHINGOSINE KINASE"/>
    <property type="match status" value="1"/>
</dbReference>
<evidence type="ECO:0000256" key="6">
    <source>
        <dbReference type="ARBA" id="ARBA00022840"/>
    </source>
</evidence>
<protein>
    <submittedName>
        <fullName evidence="11">Diacylglycerol kinase family enzyme</fullName>
    </submittedName>
</protein>
<keyword evidence="8" id="KW-1208">Phospholipid metabolism</keyword>
<keyword evidence="7" id="KW-0444">Lipid biosynthesis</keyword>
<dbReference type="PANTHER" id="PTHR12358:SF54">
    <property type="entry name" value="SPHINGOSINE KINASE RELATED PROTEIN"/>
    <property type="match status" value="1"/>
</dbReference>
<evidence type="ECO:0000259" key="10">
    <source>
        <dbReference type="PROSITE" id="PS50146"/>
    </source>
</evidence>
<comment type="caution">
    <text evidence="11">The sequence shown here is derived from an EMBL/GenBank/DDBJ whole genome shotgun (WGS) entry which is preliminary data.</text>
</comment>
<keyword evidence="6" id="KW-0067">ATP-binding</keyword>
<dbReference type="InterPro" id="IPR016064">
    <property type="entry name" value="NAD/diacylglycerol_kinase_sf"/>
</dbReference>
<evidence type="ECO:0000313" key="11">
    <source>
        <dbReference type="EMBL" id="NYF98036.1"/>
    </source>
</evidence>
<dbReference type="InterPro" id="IPR045540">
    <property type="entry name" value="YegS/DAGK_C"/>
</dbReference>
<keyword evidence="12" id="KW-1185">Reference proteome</keyword>
<dbReference type="GO" id="GO:0016301">
    <property type="term" value="F:kinase activity"/>
    <property type="evidence" value="ECO:0007669"/>
    <property type="project" value="UniProtKB-KW"/>
</dbReference>
<dbReference type="AlphaFoldDB" id="A0A852VPE4"/>
<dbReference type="PROSITE" id="PS50146">
    <property type="entry name" value="DAGK"/>
    <property type="match status" value="1"/>
</dbReference>
<keyword evidence="9" id="KW-0472">Membrane</keyword>
<keyword evidence="9" id="KW-1133">Transmembrane helix</keyword>
<dbReference type="RefSeq" id="WP_221935260.1">
    <property type="nucleotide sequence ID" value="NZ_JACCAE010000001.1"/>
</dbReference>
<comment type="cofactor">
    <cofactor evidence="1">
        <name>Mg(2+)</name>
        <dbReference type="ChEBI" id="CHEBI:18420"/>
    </cofactor>
</comment>
<dbReference type="SUPFAM" id="SSF111331">
    <property type="entry name" value="NAD kinase/diacylglycerol kinase-like"/>
    <property type="match status" value="1"/>
</dbReference>
<reference evidence="11 12" key="1">
    <citation type="submission" date="2020-07" db="EMBL/GenBank/DDBJ databases">
        <title>Sequencing the genomes of 1000 actinobacteria strains.</title>
        <authorList>
            <person name="Klenk H.-P."/>
        </authorList>
    </citation>
    <scope>NUCLEOTIDE SEQUENCE [LARGE SCALE GENOMIC DNA]</scope>
    <source>
        <strain evidence="11 12">DSM 26154</strain>
    </source>
</reference>
<dbReference type="Proteomes" id="UP000554054">
    <property type="component" value="Unassembled WGS sequence"/>
</dbReference>
<evidence type="ECO:0000256" key="7">
    <source>
        <dbReference type="ARBA" id="ARBA00023209"/>
    </source>
</evidence>
<dbReference type="InterPro" id="IPR050187">
    <property type="entry name" value="Lipid_Phosphate_FormReg"/>
</dbReference>
<keyword evidence="9" id="KW-0812">Transmembrane</keyword>
<evidence type="ECO:0000256" key="9">
    <source>
        <dbReference type="SAM" id="Phobius"/>
    </source>
</evidence>
<dbReference type="GO" id="GO:0005524">
    <property type="term" value="F:ATP binding"/>
    <property type="evidence" value="ECO:0007669"/>
    <property type="project" value="UniProtKB-KW"/>
</dbReference>
<keyword evidence="7" id="KW-0594">Phospholipid biosynthesis</keyword>
<evidence type="ECO:0000256" key="1">
    <source>
        <dbReference type="ARBA" id="ARBA00001946"/>
    </source>
</evidence>
<keyword evidence="5 11" id="KW-0418">Kinase</keyword>
<dbReference type="Gene3D" id="2.60.200.40">
    <property type="match status" value="1"/>
</dbReference>
<dbReference type="EMBL" id="JACCAE010000001">
    <property type="protein sequence ID" value="NYF98036.1"/>
    <property type="molecule type" value="Genomic_DNA"/>
</dbReference>
<name>A0A852VPE4_9MICO</name>
<feature type="transmembrane region" description="Helical" evidence="9">
    <location>
        <begin position="6"/>
        <end position="26"/>
    </location>
</feature>
<evidence type="ECO:0000256" key="2">
    <source>
        <dbReference type="ARBA" id="ARBA00005983"/>
    </source>
</evidence>
<evidence type="ECO:0000256" key="5">
    <source>
        <dbReference type="ARBA" id="ARBA00022777"/>
    </source>
</evidence>
<keyword evidence="4" id="KW-0547">Nucleotide-binding</keyword>
<organism evidence="11 12">
    <name type="scientific">Janibacter cremeus</name>
    <dbReference type="NCBI Taxonomy" id="1285192"/>
    <lineage>
        <taxon>Bacteria</taxon>
        <taxon>Bacillati</taxon>
        <taxon>Actinomycetota</taxon>
        <taxon>Actinomycetes</taxon>
        <taxon>Micrococcales</taxon>
        <taxon>Intrasporangiaceae</taxon>
        <taxon>Janibacter</taxon>
    </lineage>
</organism>
<accession>A0A852VPE4</accession>
<sequence length="378" mass="40564">MSDWTLLAFVVALSLLLIGVSVALVLMGSGVRRGRGVPSRPERSTFRRKGEKRAPRRAGIIINPTKFDDVAAVQLELTAASRDLGWNEPLFIETTIDDPGTGQTRQAIEEGVDVVCPLGGDGTIRAVAVALAGTRTPMGLLPRGTGNLLARNLDIPFGDLTEALKVACSGRNKPIDVGWLELDPVEEPSTQDKGQAEDPVEGPPVVRHPFLVMAGMGLDAEIMGGTSEELKNRVGWSAYFVTGGRKLFVKRFRVRWSIEGREQPEVHARTILVGNCGTLQGGLQLLPDAAYDDGRLDAVVVAPKTIFGWGSVAVRVIGRSRKDAAELIRTSGTTYTVDVDEPRSVQVDGDVIGEASRMRLTVDKQAVIVRVAGADRAA</sequence>
<evidence type="ECO:0000256" key="4">
    <source>
        <dbReference type="ARBA" id="ARBA00022741"/>
    </source>
</evidence>
<comment type="similarity">
    <text evidence="2">Belongs to the diacylglycerol/lipid kinase family.</text>
</comment>
<evidence type="ECO:0000256" key="3">
    <source>
        <dbReference type="ARBA" id="ARBA00022679"/>
    </source>
</evidence>
<dbReference type="Pfam" id="PF19279">
    <property type="entry name" value="YegS_C"/>
    <property type="match status" value="1"/>
</dbReference>
<feature type="domain" description="DAGKc" evidence="10">
    <location>
        <begin position="53"/>
        <end position="184"/>
    </location>
</feature>
<dbReference type="InterPro" id="IPR001206">
    <property type="entry name" value="Diacylglycerol_kinase_cat_dom"/>
</dbReference>
<dbReference type="Pfam" id="PF00781">
    <property type="entry name" value="DAGK_cat"/>
    <property type="match status" value="1"/>
</dbReference>
<evidence type="ECO:0000256" key="8">
    <source>
        <dbReference type="ARBA" id="ARBA00023264"/>
    </source>
</evidence>
<dbReference type="InterPro" id="IPR017438">
    <property type="entry name" value="ATP-NAD_kinase_N"/>
</dbReference>